<evidence type="ECO:0000259" key="2">
    <source>
        <dbReference type="Pfam" id="PF10651"/>
    </source>
</evidence>
<organism evidence="3 4">
    <name type="scientific">Loigolactobacillus rennini DSM 20253</name>
    <dbReference type="NCBI Taxonomy" id="1423796"/>
    <lineage>
        <taxon>Bacteria</taxon>
        <taxon>Bacillati</taxon>
        <taxon>Bacillota</taxon>
        <taxon>Bacilli</taxon>
        <taxon>Lactobacillales</taxon>
        <taxon>Lactobacillaceae</taxon>
        <taxon>Loigolactobacillus</taxon>
    </lineage>
</organism>
<feature type="domain" description="BppU N-terminal" evidence="2">
    <location>
        <begin position="28"/>
        <end position="152"/>
    </location>
</feature>
<dbReference type="OrthoDB" id="2296408at2"/>
<evidence type="ECO:0000313" key="4">
    <source>
        <dbReference type="Proteomes" id="UP000051638"/>
    </source>
</evidence>
<proteinExistence type="predicted"/>
<dbReference type="Proteomes" id="UP000051638">
    <property type="component" value="Unassembled WGS sequence"/>
</dbReference>
<dbReference type="InterPro" id="IPR018913">
    <property type="entry name" value="BppU_N"/>
</dbReference>
<comment type="caution">
    <text evidence="3">The sequence shown here is derived from an EMBL/GenBank/DDBJ whole genome shotgun (WGS) entry which is preliminary data.</text>
</comment>
<feature type="coiled-coil region" evidence="1">
    <location>
        <begin position="166"/>
        <end position="211"/>
    </location>
</feature>
<dbReference type="RefSeq" id="WP_057874934.1">
    <property type="nucleotide sequence ID" value="NZ_AYYI01000106.1"/>
</dbReference>
<dbReference type="PATRIC" id="fig|1423796.3.peg.979"/>
<protein>
    <recommendedName>
        <fullName evidence="2">BppU N-terminal domain-containing protein</fullName>
    </recommendedName>
</protein>
<keyword evidence="1" id="KW-0175">Coiled coil</keyword>
<evidence type="ECO:0000256" key="1">
    <source>
        <dbReference type="SAM" id="Coils"/>
    </source>
</evidence>
<gene>
    <name evidence="3" type="ORF">FC24_GL000957</name>
</gene>
<keyword evidence="4" id="KW-1185">Reference proteome</keyword>
<sequence length="351" mass="38671">MPVNQNQRINSYIVLDLAKPTPTAIDLSSNFNGRVGDSQSYLKLWLKAYGLPQNLTSKTLFFAGIDPAAQPKKIYGTTATDHPGDDIQAGRITFYFPGNTFQAEGDWDPDNTYFGVADADGNTISTINVALHVLSNSVEMQVASKPFYTQLEKVTADGKQKVQAWVDQAQAKLKEITTQVNAALDDVLDPKSSLNVTIKALKKQLDALQTQLDKNDFVSLTDFTTLKTKFDALQADLAQHKYGVYQLDLSGVSSSDFPRFSAYLYQYGAGIPQPDPGYFGVKSTHELPVQAEFTDGNASVAFLINQAQVKKYLDDFNPDQLITTYSSDKHWLYLTSGVSTVGIQTTNAKFK</sequence>
<reference evidence="3 4" key="1">
    <citation type="journal article" date="2015" name="Genome Announc.">
        <title>Expanding the biotechnology potential of lactobacilli through comparative genomics of 213 strains and associated genera.</title>
        <authorList>
            <person name="Sun Z."/>
            <person name="Harris H.M."/>
            <person name="McCann A."/>
            <person name="Guo C."/>
            <person name="Argimon S."/>
            <person name="Zhang W."/>
            <person name="Yang X."/>
            <person name="Jeffery I.B."/>
            <person name="Cooney J.C."/>
            <person name="Kagawa T.F."/>
            <person name="Liu W."/>
            <person name="Song Y."/>
            <person name="Salvetti E."/>
            <person name="Wrobel A."/>
            <person name="Rasinkangas P."/>
            <person name="Parkhill J."/>
            <person name="Rea M.C."/>
            <person name="O'Sullivan O."/>
            <person name="Ritari J."/>
            <person name="Douillard F.P."/>
            <person name="Paul Ross R."/>
            <person name="Yang R."/>
            <person name="Briner A.E."/>
            <person name="Felis G.E."/>
            <person name="de Vos W.M."/>
            <person name="Barrangou R."/>
            <person name="Klaenhammer T.R."/>
            <person name="Caufield P.W."/>
            <person name="Cui Y."/>
            <person name="Zhang H."/>
            <person name="O'Toole P.W."/>
        </authorList>
    </citation>
    <scope>NUCLEOTIDE SEQUENCE [LARGE SCALE GENOMIC DNA]</scope>
    <source>
        <strain evidence="3 4">DSM 20253</strain>
    </source>
</reference>
<dbReference type="STRING" id="1423796.FC24_GL000957"/>
<dbReference type="EMBL" id="AYYI01000106">
    <property type="protein sequence ID" value="KRM92788.1"/>
    <property type="molecule type" value="Genomic_DNA"/>
</dbReference>
<name>A0A0R2CT08_9LACO</name>
<accession>A0A0R2CT08</accession>
<dbReference type="AlphaFoldDB" id="A0A0R2CT08"/>
<dbReference type="Pfam" id="PF10651">
    <property type="entry name" value="BppU_N"/>
    <property type="match status" value="1"/>
</dbReference>
<evidence type="ECO:0000313" key="3">
    <source>
        <dbReference type="EMBL" id="KRM92788.1"/>
    </source>
</evidence>